<organism evidence="10 11">
    <name type="scientific">Bradyrhizobium erythrophlei</name>
    <dbReference type="NCBI Taxonomy" id="1437360"/>
    <lineage>
        <taxon>Bacteria</taxon>
        <taxon>Pseudomonadati</taxon>
        <taxon>Pseudomonadota</taxon>
        <taxon>Alphaproteobacteria</taxon>
        <taxon>Hyphomicrobiales</taxon>
        <taxon>Nitrobacteraceae</taxon>
        <taxon>Bradyrhizobium</taxon>
    </lineage>
</organism>
<feature type="transmembrane region" description="Helical" evidence="9">
    <location>
        <begin position="20"/>
        <end position="39"/>
    </location>
</feature>
<gene>
    <name evidence="10" type="ORF">SAMN05443248_8141</name>
</gene>
<dbReference type="EMBL" id="LT670817">
    <property type="protein sequence ID" value="SHI09565.1"/>
    <property type="molecule type" value="Genomic_DNA"/>
</dbReference>
<feature type="transmembrane region" description="Helical" evidence="9">
    <location>
        <begin position="69"/>
        <end position="88"/>
    </location>
</feature>
<dbReference type="AlphaFoldDB" id="A0A1M5YC09"/>
<dbReference type="GO" id="GO:0006865">
    <property type="term" value="P:amino acid transport"/>
    <property type="evidence" value="ECO:0007669"/>
    <property type="project" value="UniProtKB-KW"/>
</dbReference>
<keyword evidence="2" id="KW-0813">Transport</keyword>
<proteinExistence type="inferred from homology"/>
<keyword evidence="5" id="KW-0029">Amino-acid transport</keyword>
<dbReference type="InterPro" id="IPR052157">
    <property type="entry name" value="BCAA_transport_permease"/>
</dbReference>
<evidence type="ECO:0000256" key="8">
    <source>
        <dbReference type="ARBA" id="ARBA00037998"/>
    </source>
</evidence>
<reference evidence="10 11" key="1">
    <citation type="submission" date="2016-11" db="EMBL/GenBank/DDBJ databases">
        <authorList>
            <person name="Jaros S."/>
            <person name="Januszkiewicz K."/>
            <person name="Wedrychowicz H."/>
        </authorList>
    </citation>
    <scope>NUCLEOTIDE SEQUENCE [LARGE SCALE GENOMIC DNA]</scope>
    <source>
        <strain evidence="10 11">GAS138</strain>
    </source>
</reference>
<evidence type="ECO:0000313" key="10">
    <source>
        <dbReference type="EMBL" id="SHI09565.1"/>
    </source>
</evidence>
<dbReference type="PANTHER" id="PTHR11795:SF452">
    <property type="entry name" value="ABC TRANSPORTER PERMEASE PROTEIN"/>
    <property type="match status" value="1"/>
</dbReference>
<evidence type="ECO:0000256" key="1">
    <source>
        <dbReference type="ARBA" id="ARBA00004651"/>
    </source>
</evidence>
<dbReference type="CDD" id="cd06582">
    <property type="entry name" value="TM_PBP1_LivH_like"/>
    <property type="match status" value="1"/>
</dbReference>
<comment type="similarity">
    <text evidence="8">Belongs to the binding-protein-dependent transport system permease family. LivHM subfamily.</text>
</comment>
<feature type="transmembrane region" description="Helical" evidence="9">
    <location>
        <begin position="258"/>
        <end position="281"/>
    </location>
</feature>
<evidence type="ECO:0000256" key="4">
    <source>
        <dbReference type="ARBA" id="ARBA00022692"/>
    </source>
</evidence>
<dbReference type="GO" id="GO:0022857">
    <property type="term" value="F:transmembrane transporter activity"/>
    <property type="evidence" value="ECO:0007669"/>
    <property type="project" value="InterPro"/>
</dbReference>
<sequence>MEVSATYLLQLMLNGLMLGLIYALIAVGLALIFGVLEVINFAHGELLMLGGYAMALSLPLFGLSYWPSLAVAVLATSLVGVVLYEFFLRRIDQKEFERSILTTLGISMILLYGMQYLFTATPLMVDTAYGFDGIEIGTVRITMTRVIAGALSIGAFTGLYCLLKFTQFGRAMRAISQNREAAIMVGIKPRHVARNAVALAAALCGLAGAALAPIQLLYPAMGQAIIFKAFALVVIGGLGNMMGAVVVAIALGMIESWIGGFFGIVWQEGAIFAIMIVAVLLRPDGIFQRGGMRVG</sequence>
<feature type="transmembrane region" description="Helical" evidence="9">
    <location>
        <begin position="196"/>
        <end position="218"/>
    </location>
</feature>
<dbReference type="OrthoDB" id="7264436at2"/>
<evidence type="ECO:0000256" key="2">
    <source>
        <dbReference type="ARBA" id="ARBA00022448"/>
    </source>
</evidence>
<feature type="transmembrane region" description="Helical" evidence="9">
    <location>
        <begin position="138"/>
        <end position="163"/>
    </location>
</feature>
<dbReference type="RefSeq" id="WP_079606205.1">
    <property type="nucleotide sequence ID" value="NZ_LT670817.1"/>
</dbReference>
<feature type="transmembrane region" description="Helical" evidence="9">
    <location>
        <begin position="224"/>
        <end position="251"/>
    </location>
</feature>
<dbReference type="PANTHER" id="PTHR11795">
    <property type="entry name" value="BRANCHED-CHAIN AMINO ACID TRANSPORT SYSTEM PERMEASE PROTEIN LIVH"/>
    <property type="match status" value="1"/>
</dbReference>
<dbReference type="Pfam" id="PF02653">
    <property type="entry name" value="BPD_transp_2"/>
    <property type="match status" value="1"/>
</dbReference>
<dbReference type="GO" id="GO:0005886">
    <property type="term" value="C:plasma membrane"/>
    <property type="evidence" value="ECO:0007669"/>
    <property type="project" value="UniProtKB-SubCell"/>
</dbReference>
<keyword evidence="3" id="KW-1003">Cell membrane</keyword>
<dbReference type="InterPro" id="IPR001851">
    <property type="entry name" value="ABC_transp_permease"/>
</dbReference>
<feature type="transmembrane region" description="Helical" evidence="9">
    <location>
        <begin position="100"/>
        <end position="118"/>
    </location>
</feature>
<evidence type="ECO:0000256" key="5">
    <source>
        <dbReference type="ARBA" id="ARBA00022970"/>
    </source>
</evidence>
<protein>
    <submittedName>
        <fullName evidence="10">Amino acid/amide ABC transporter membrane protein 1, HAAT family</fullName>
    </submittedName>
</protein>
<evidence type="ECO:0000256" key="6">
    <source>
        <dbReference type="ARBA" id="ARBA00022989"/>
    </source>
</evidence>
<keyword evidence="7 9" id="KW-0472">Membrane</keyword>
<evidence type="ECO:0000313" key="11">
    <source>
        <dbReference type="Proteomes" id="UP000189796"/>
    </source>
</evidence>
<keyword evidence="6 9" id="KW-1133">Transmembrane helix</keyword>
<accession>A0A1M5YC09</accession>
<keyword evidence="4 9" id="KW-0812">Transmembrane</keyword>
<evidence type="ECO:0000256" key="9">
    <source>
        <dbReference type="SAM" id="Phobius"/>
    </source>
</evidence>
<comment type="subcellular location">
    <subcellularLocation>
        <location evidence="1">Cell membrane</location>
        <topology evidence="1">Multi-pass membrane protein</topology>
    </subcellularLocation>
</comment>
<evidence type="ECO:0000256" key="7">
    <source>
        <dbReference type="ARBA" id="ARBA00023136"/>
    </source>
</evidence>
<name>A0A1M5YC09_9BRAD</name>
<evidence type="ECO:0000256" key="3">
    <source>
        <dbReference type="ARBA" id="ARBA00022475"/>
    </source>
</evidence>
<dbReference type="Proteomes" id="UP000189796">
    <property type="component" value="Chromosome I"/>
</dbReference>